<name>A0A4R3N379_9BACI</name>
<evidence type="ECO:0000313" key="3">
    <source>
        <dbReference type="Proteomes" id="UP000294650"/>
    </source>
</evidence>
<dbReference type="AlphaFoldDB" id="A0A4R3N379"/>
<dbReference type="Gene3D" id="3.40.50.300">
    <property type="entry name" value="P-loop containing nucleotide triphosphate hydrolases"/>
    <property type="match status" value="1"/>
</dbReference>
<accession>A0A4R3N379</accession>
<reference evidence="2 3" key="1">
    <citation type="submission" date="2019-03" db="EMBL/GenBank/DDBJ databases">
        <title>Genomic Encyclopedia of Type Strains, Phase IV (KMG-IV): sequencing the most valuable type-strain genomes for metagenomic binning, comparative biology and taxonomic classification.</title>
        <authorList>
            <person name="Goeker M."/>
        </authorList>
    </citation>
    <scope>NUCLEOTIDE SEQUENCE [LARGE SCALE GENOMIC DNA]</scope>
    <source>
        <strain evidence="2 3">DSM 25894</strain>
    </source>
</reference>
<dbReference type="Proteomes" id="UP000294650">
    <property type="component" value="Unassembled WGS sequence"/>
</dbReference>
<dbReference type="GO" id="GO:0005524">
    <property type="term" value="F:ATP binding"/>
    <property type="evidence" value="ECO:0007669"/>
    <property type="project" value="InterPro"/>
</dbReference>
<dbReference type="InterPro" id="IPR027417">
    <property type="entry name" value="P-loop_NTPase"/>
</dbReference>
<feature type="domain" description="IstB-like ATP-binding" evidence="1">
    <location>
        <begin position="78"/>
        <end position="187"/>
    </location>
</feature>
<dbReference type="InterPro" id="IPR002611">
    <property type="entry name" value="IstB_ATP-bd"/>
</dbReference>
<proteinExistence type="predicted"/>
<dbReference type="Pfam" id="PF01695">
    <property type="entry name" value="IstB_IS21"/>
    <property type="match status" value="1"/>
</dbReference>
<dbReference type="PANTHER" id="PTHR30050:SF8">
    <property type="entry name" value="PRIMOSOMAL PROTEIN DNAI"/>
    <property type="match status" value="1"/>
</dbReference>
<comment type="caution">
    <text evidence="2">The sequence shown here is derived from an EMBL/GenBank/DDBJ whole genome shotgun (WGS) entry which is preliminary data.</text>
</comment>
<organism evidence="2 3">
    <name type="scientific">Melghiribacillus thermohalophilus</name>
    <dbReference type="NCBI Taxonomy" id="1324956"/>
    <lineage>
        <taxon>Bacteria</taxon>
        <taxon>Bacillati</taxon>
        <taxon>Bacillota</taxon>
        <taxon>Bacilli</taxon>
        <taxon>Bacillales</taxon>
        <taxon>Bacillaceae</taxon>
        <taxon>Melghiribacillus</taxon>
    </lineage>
</organism>
<evidence type="ECO:0000259" key="1">
    <source>
        <dbReference type="Pfam" id="PF01695"/>
    </source>
</evidence>
<dbReference type="PANTHER" id="PTHR30050">
    <property type="entry name" value="CHROMOSOMAL REPLICATION INITIATOR PROTEIN DNAA"/>
    <property type="match status" value="1"/>
</dbReference>
<protein>
    <submittedName>
        <fullName evidence="2">DNA replication protein DnaC</fullName>
    </submittedName>
</protein>
<dbReference type="GO" id="GO:0006260">
    <property type="term" value="P:DNA replication"/>
    <property type="evidence" value="ECO:0007669"/>
    <property type="project" value="TreeGrafter"/>
</dbReference>
<sequence length="226" mass="26137">MRICKCREDKSLDAKLQFARIPQEYRQSRINNFEINLYRTDEGKERAAIAKRVAANFVANYPAMKEQGKGLYFYSYQKGSGKTRLSCSIANALVKKYKADVRFIRFVDLLNELKNSFSGNGDVNASELIEAVKNIEVLVIDDLGVEKVSEWVEEVVTSILDHRLNQNLVTIITSNSTIEELDKRYQQGRVRSRVEKMTFPVWMPEESIRSLIAQQENEEIQDILFR</sequence>
<gene>
    <name evidence="2" type="ORF">EDD68_10779</name>
</gene>
<keyword evidence="3" id="KW-1185">Reference proteome</keyword>
<dbReference type="EMBL" id="SMAN01000007">
    <property type="protein sequence ID" value="TCT23365.1"/>
    <property type="molecule type" value="Genomic_DNA"/>
</dbReference>
<dbReference type="SUPFAM" id="SSF52540">
    <property type="entry name" value="P-loop containing nucleoside triphosphate hydrolases"/>
    <property type="match status" value="1"/>
</dbReference>
<evidence type="ECO:0000313" key="2">
    <source>
        <dbReference type="EMBL" id="TCT23365.1"/>
    </source>
</evidence>